<dbReference type="Pfam" id="PF14108">
    <property type="entry name" value="ABA4-like"/>
    <property type="match status" value="1"/>
</dbReference>
<feature type="region of interest" description="Disordered" evidence="1">
    <location>
        <begin position="485"/>
        <end position="514"/>
    </location>
</feature>
<sequence length="514" mass="53096">MKYVSLLLALLPLCCNAFTAFQTMGAGVKISKMQRGQFTMALDGASFQVALDAIIDLKHLSSDALDVAANVALTSGLLDDYPVDASDMASGAADALSGAADALSGAADTVSGTVAGTVDNVIDAVDSASSSVNNLIGQFSSGAEKAQSSFASGVDALVSGPRSLLDSLRASVDQAVAGAAGAVNGAVEGAKSSVAGTLETAKSSVVGTVESTQKSALDAVSTQQQGVTQTLQTQFKEPLDQLNTVSGQAKETYSIVEKEVTGFVSFLETKLTPNTVFTIDNVASLPLWLAMIGFPQNGVTKGLMKSYLPISAFSMLYVWSAYLAFQDPQALQGFSEAITSLPALTKGFGSEVAVATAWAHFIAQDLFVGRFIYLDGLKNGVFTRHSVALAYLFGPAGLLSHLVTRGFVGLLNPGQDIIEAGMSASTIPKPMPQPTAKVSSAVDEKTIRDAIMKDAESKAKLILTEAEAKAAKMLNDAKMKAEEIKAPVGGAPPSPPAAAPVPVEALNKNKEGEN</sequence>
<dbReference type="EMBL" id="HBIU01045327">
    <property type="protein sequence ID" value="CAE0641566.1"/>
    <property type="molecule type" value="Transcribed_RNA"/>
</dbReference>
<gene>
    <name evidence="3" type="ORF">HAKA00212_LOCUS20394</name>
</gene>
<evidence type="ECO:0000313" key="3">
    <source>
        <dbReference type="EMBL" id="CAE0641566.1"/>
    </source>
</evidence>
<protein>
    <submittedName>
        <fullName evidence="3">Uncharacterized protein</fullName>
    </submittedName>
</protein>
<dbReference type="InterPro" id="IPR025461">
    <property type="entry name" value="ABA4-like"/>
</dbReference>
<feature type="compositionally biased region" description="Pro residues" evidence="1">
    <location>
        <begin position="490"/>
        <end position="499"/>
    </location>
</feature>
<dbReference type="Gene3D" id="1.20.5.620">
    <property type="entry name" value="F1F0 ATP synthase subunit B, membrane domain"/>
    <property type="match status" value="1"/>
</dbReference>
<evidence type="ECO:0000256" key="1">
    <source>
        <dbReference type="SAM" id="MobiDB-lite"/>
    </source>
</evidence>
<proteinExistence type="predicted"/>
<organism evidence="3">
    <name type="scientific">Heterosigma akashiwo</name>
    <name type="common">Chromophytic alga</name>
    <name type="synonym">Heterosigma carterae</name>
    <dbReference type="NCBI Taxonomy" id="2829"/>
    <lineage>
        <taxon>Eukaryota</taxon>
        <taxon>Sar</taxon>
        <taxon>Stramenopiles</taxon>
        <taxon>Ochrophyta</taxon>
        <taxon>Raphidophyceae</taxon>
        <taxon>Chattonellales</taxon>
        <taxon>Chattonellaceae</taxon>
        <taxon>Heterosigma</taxon>
    </lineage>
</organism>
<reference evidence="3" key="1">
    <citation type="submission" date="2021-01" db="EMBL/GenBank/DDBJ databases">
        <authorList>
            <person name="Corre E."/>
            <person name="Pelletier E."/>
            <person name="Niang G."/>
            <person name="Scheremetjew M."/>
            <person name="Finn R."/>
            <person name="Kale V."/>
            <person name="Holt S."/>
            <person name="Cochrane G."/>
            <person name="Meng A."/>
            <person name="Brown T."/>
            <person name="Cohen L."/>
        </authorList>
    </citation>
    <scope>NUCLEOTIDE SEQUENCE</scope>
    <source>
        <strain evidence="3">CCMP3107</strain>
    </source>
</reference>
<dbReference type="PANTHER" id="PTHR34543">
    <property type="entry name" value="PROTEIN ABA DEFICIENT 4, CHLOROPLASTIC"/>
    <property type="match status" value="1"/>
</dbReference>
<accession>A0A6T5Q3W3</accession>
<keyword evidence="2" id="KW-0732">Signal</keyword>
<dbReference type="PANTHER" id="PTHR34543:SF1">
    <property type="entry name" value="PROTEIN ABA DEFICIENT 4, CHLOROPLASTIC"/>
    <property type="match status" value="1"/>
</dbReference>
<dbReference type="Gene3D" id="1.20.120.20">
    <property type="entry name" value="Apolipoprotein"/>
    <property type="match status" value="1"/>
</dbReference>
<evidence type="ECO:0000256" key="2">
    <source>
        <dbReference type="SAM" id="SignalP"/>
    </source>
</evidence>
<feature type="signal peptide" evidence="2">
    <location>
        <begin position="1"/>
        <end position="17"/>
    </location>
</feature>
<name>A0A6T5Q3W3_HETAK</name>
<dbReference type="AlphaFoldDB" id="A0A6T5Q3W3"/>
<feature type="chain" id="PRO_5030159682" evidence="2">
    <location>
        <begin position="18"/>
        <end position="514"/>
    </location>
</feature>